<evidence type="ECO:0000313" key="2">
    <source>
        <dbReference type="Proteomes" id="UP001165368"/>
    </source>
</evidence>
<dbReference type="CDD" id="cd12913">
    <property type="entry name" value="PDC1_MCP_like"/>
    <property type="match status" value="1"/>
</dbReference>
<dbReference type="Proteomes" id="UP001165368">
    <property type="component" value="Unassembled WGS sequence"/>
</dbReference>
<keyword evidence="2" id="KW-1185">Reference proteome</keyword>
<accession>A0ABS9L9A6</accession>
<dbReference type="EMBL" id="JAKLTQ010000012">
    <property type="protein sequence ID" value="MCG2623262.1"/>
    <property type="molecule type" value="Genomic_DNA"/>
</dbReference>
<name>A0ABS9L9A6_9MICC</name>
<dbReference type="RefSeq" id="WP_237822387.1">
    <property type="nucleotide sequence ID" value="NZ_JAKLTQ010000012.1"/>
</dbReference>
<reference evidence="1" key="1">
    <citation type="submission" date="2022-01" db="EMBL/GenBank/DDBJ databases">
        <authorList>
            <person name="Jo J.-H."/>
            <person name="Im W.-T."/>
        </authorList>
    </citation>
    <scope>NUCLEOTIDE SEQUENCE</scope>
    <source>
        <strain evidence="1">I2-34</strain>
    </source>
</reference>
<proteinExistence type="predicted"/>
<evidence type="ECO:0000313" key="1">
    <source>
        <dbReference type="EMBL" id="MCG2623262.1"/>
    </source>
</evidence>
<sequence>MSPQDLTAKAADSITGWLNDLYRDLGTMSGEVGLLLEAALGDRTKISKRDLAGLREKSTKFLNSHSDVVGAGVIFSISSIQDAEGVLEWWFKNDDNAIEKLDFDLAPEGNSFYDYEQLPWFSIAARTGQQTIAGPYVDYLGFNEYIMTCTVPSYVRGNFIGVTGCDLRVRDLEQVFIPMIRSVPGDAAILNGNENRVVLGNSGRFLVGERIKNRPEGYSLVPLEVPYLNLSLLCSSRPG</sequence>
<dbReference type="Pfam" id="PF22673">
    <property type="entry name" value="MCP-like_PDC_1"/>
    <property type="match status" value="1"/>
</dbReference>
<dbReference type="Gene3D" id="3.30.450.20">
    <property type="entry name" value="PAS domain"/>
    <property type="match status" value="1"/>
</dbReference>
<gene>
    <name evidence="1" type="ORF">LVY72_15290</name>
</gene>
<protein>
    <submittedName>
        <fullName evidence="1">Cache domain-containing protein</fullName>
    </submittedName>
</protein>
<comment type="caution">
    <text evidence="1">The sequence shown here is derived from an EMBL/GenBank/DDBJ whole genome shotgun (WGS) entry which is preliminary data.</text>
</comment>
<organism evidence="1 2">
    <name type="scientific">Arthrobacter hankyongi</name>
    <dbReference type="NCBI Taxonomy" id="2904801"/>
    <lineage>
        <taxon>Bacteria</taxon>
        <taxon>Bacillati</taxon>
        <taxon>Actinomycetota</taxon>
        <taxon>Actinomycetes</taxon>
        <taxon>Micrococcales</taxon>
        <taxon>Micrococcaceae</taxon>
        <taxon>Arthrobacter</taxon>
    </lineage>
</organism>